<name>A0A512BAZ5_9BACT</name>
<dbReference type="RefSeq" id="WP_147203267.1">
    <property type="nucleotide sequence ID" value="NZ_BJYT01000005.1"/>
</dbReference>
<dbReference type="EMBL" id="BJYT01000005">
    <property type="protein sequence ID" value="GEO09139.1"/>
    <property type="molecule type" value="Genomic_DNA"/>
</dbReference>
<keyword evidence="2" id="KW-1185">Reference proteome</keyword>
<accession>A0A512BAZ5</accession>
<comment type="caution">
    <text evidence="1">The sequence shown here is derived from an EMBL/GenBank/DDBJ whole genome shotgun (WGS) entry which is preliminary data.</text>
</comment>
<gene>
    <name evidence="1" type="ORF">SAE01_16350</name>
</gene>
<evidence type="ECO:0000313" key="1">
    <source>
        <dbReference type="EMBL" id="GEO09139.1"/>
    </source>
</evidence>
<protein>
    <submittedName>
        <fullName evidence="1">Uncharacterized protein</fullName>
    </submittedName>
</protein>
<dbReference type="Proteomes" id="UP000321513">
    <property type="component" value="Unassembled WGS sequence"/>
</dbReference>
<sequence>MKQREITDSENTRWTCVQAFSMSNKEASEKAEAITETEQGKVTVVCTPTGGAKTVRLELDANWEEQMTDEHLSKAITSSAG</sequence>
<reference evidence="1 2" key="1">
    <citation type="submission" date="2019-07" db="EMBL/GenBank/DDBJ databases">
        <title>Whole genome shotgun sequence of Segetibacter aerophilus NBRC 106135.</title>
        <authorList>
            <person name="Hosoyama A."/>
            <person name="Uohara A."/>
            <person name="Ohji S."/>
            <person name="Ichikawa N."/>
        </authorList>
    </citation>
    <scope>NUCLEOTIDE SEQUENCE [LARGE SCALE GENOMIC DNA]</scope>
    <source>
        <strain evidence="1 2">NBRC 106135</strain>
    </source>
</reference>
<organism evidence="1 2">
    <name type="scientific">Segetibacter aerophilus</name>
    <dbReference type="NCBI Taxonomy" id="670293"/>
    <lineage>
        <taxon>Bacteria</taxon>
        <taxon>Pseudomonadati</taxon>
        <taxon>Bacteroidota</taxon>
        <taxon>Chitinophagia</taxon>
        <taxon>Chitinophagales</taxon>
        <taxon>Chitinophagaceae</taxon>
        <taxon>Segetibacter</taxon>
    </lineage>
</organism>
<dbReference type="OrthoDB" id="531817at2"/>
<proteinExistence type="predicted"/>
<dbReference type="AlphaFoldDB" id="A0A512BAZ5"/>
<evidence type="ECO:0000313" key="2">
    <source>
        <dbReference type="Proteomes" id="UP000321513"/>
    </source>
</evidence>